<dbReference type="GO" id="GO:0016539">
    <property type="term" value="P:intein-mediated protein splicing"/>
    <property type="evidence" value="ECO:0007669"/>
    <property type="project" value="InterPro"/>
</dbReference>
<evidence type="ECO:0000313" key="20">
    <source>
        <dbReference type="EMBL" id="EDO43615.1"/>
    </source>
</evidence>
<dbReference type="InterPro" id="IPR006141">
    <property type="entry name" value="Intein_N"/>
</dbReference>
<evidence type="ECO:0000256" key="3">
    <source>
        <dbReference type="ARBA" id="ARBA00022475"/>
    </source>
</evidence>
<dbReference type="EMBL" id="EU162651">
    <property type="protein sequence ID" value="ABX89897.1"/>
    <property type="molecule type" value="mRNA"/>
</dbReference>
<dbReference type="KEGG" id="nve:5515501"/>
<reference evidence="20 21" key="1">
    <citation type="journal article" date="2007" name="Science">
        <title>Sea anemone genome reveals ancestral eumetazoan gene repertoire and genomic organization.</title>
        <authorList>
            <person name="Putnam N.H."/>
            <person name="Srivastava M."/>
            <person name="Hellsten U."/>
            <person name="Dirks B."/>
            <person name="Chapman J."/>
            <person name="Salamov A."/>
            <person name="Terry A."/>
            <person name="Shapiro H."/>
            <person name="Lindquist E."/>
            <person name="Kapitonov V.V."/>
            <person name="Jurka J."/>
            <person name="Genikhovich G."/>
            <person name="Grigoriev I.V."/>
            <person name="Lucas S.M."/>
            <person name="Steele R.E."/>
            <person name="Finnerty J.R."/>
            <person name="Technau U."/>
            <person name="Martindale M.Q."/>
            <person name="Rokhsar D.S."/>
        </authorList>
    </citation>
    <scope>NUCLEOTIDE SEQUENCE [LARGE SCALE GENOMIC DNA]</scope>
    <source>
        <strain evidence="21">CH2 X CH6</strain>
        <strain evidence="20">CH2 x CH6</strain>
    </source>
</reference>
<dbReference type="InterPro" id="IPR050387">
    <property type="entry name" value="Hedgehog_Signaling"/>
</dbReference>
<dbReference type="InterPro" id="IPR036844">
    <property type="entry name" value="Hint_dom_sf"/>
</dbReference>
<keyword evidence="13" id="KW-0449">Lipoprotein</keyword>
<keyword evidence="21" id="KW-1185">Reference proteome</keyword>
<dbReference type="GO" id="GO:0008233">
    <property type="term" value="F:peptidase activity"/>
    <property type="evidence" value="ECO:0007669"/>
    <property type="project" value="UniProtKB-UniRule"/>
</dbReference>
<dbReference type="InterPro" id="IPR001657">
    <property type="entry name" value="Hedgehog"/>
</dbReference>
<keyword evidence="11 15" id="KW-0472">Membrane</keyword>
<keyword evidence="12" id="KW-0564">Palmitate</keyword>
<evidence type="ECO:0000256" key="7">
    <source>
        <dbReference type="ARBA" id="ARBA00022729"/>
    </source>
</evidence>
<evidence type="ECO:0000256" key="13">
    <source>
        <dbReference type="ARBA" id="ARBA00023288"/>
    </source>
</evidence>
<keyword evidence="2 15" id="KW-0217">Developmental protein</keyword>
<dbReference type="GO" id="GO:0007224">
    <property type="term" value="P:smoothened signaling pathway"/>
    <property type="evidence" value="ECO:0000318"/>
    <property type="project" value="GO_Central"/>
</dbReference>
<comment type="subcellular location">
    <molecule>Sonic hedgehog protein</molecule>
    <subcellularLocation>
        <location evidence="15">Endoplasmic reticulum membrane</location>
    </subcellularLocation>
    <subcellularLocation>
        <location evidence="15">Golgi apparatus membrane</location>
    </subcellularLocation>
</comment>
<dbReference type="OMA" id="LHWLGRM"/>
<evidence type="ECO:0000256" key="10">
    <source>
        <dbReference type="ARBA" id="ARBA00022837"/>
    </source>
</evidence>
<feature type="chain" id="PRO_5010103587" description="Hedgehog protein" evidence="16">
    <location>
        <begin position="28"/>
        <end position="401"/>
    </location>
</feature>
<dbReference type="PANTHER" id="PTHR11889:SF31">
    <property type="entry name" value="PROTEIN HEDGEHOG"/>
    <property type="match status" value="1"/>
</dbReference>
<dbReference type="InterPro" id="IPR003587">
    <property type="entry name" value="Hint_dom_N"/>
</dbReference>
<feature type="domain" description="Hint" evidence="17">
    <location>
        <begin position="303"/>
        <end position="347"/>
    </location>
</feature>
<dbReference type="InterPro" id="IPR003586">
    <property type="entry name" value="Hint_dom_C"/>
</dbReference>
<evidence type="ECO:0000259" key="17">
    <source>
        <dbReference type="SMART" id="SM00305"/>
    </source>
</evidence>
<evidence type="ECO:0000256" key="14">
    <source>
        <dbReference type="ARBA" id="ARBA00048589"/>
    </source>
</evidence>
<dbReference type="SMART" id="SM00306">
    <property type="entry name" value="HintN"/>
    <property type="match status" value="1"/>
</dbReference>
<dbReference type="GO" id="GO:0016540">
    <property type="term" value="P:protein autoprocessing"/>
    <property type="evidence" value="ECO:0007669"/>
    <property type="project" value="InterPro"/>
</dbReference>
<dbReference type="FunFam" id="2.170.16.10:FF:000001">
    <property type="entry name" value="Indian hedgehog"/>
    <property type="match status" value="1"/>
</dbReference>
<evidence type="ECO:0000256" key="9">
    <source>
        <dbReference type="ARBA" id="ARBA00022813"/>
    </source>
</evidence>
<dbReference type="CDD" id="cd00081">
    <property type="entry name" value="Hint"/>
    <property type="match status" value="1"/>
</dbReference>
<keyword evidence="15" id="KW-0333">Golgi apparatus</keyword>
<name>A7RY14_NEMVE</name>
<keyword evidence="5" id="KW-0808">Transferase</keyword>
<comment type="catalytic activity">
    <reaction evidence="14">
        <text>glycyl-L-cysteinyl-[protein] + cholesterol + H(+) = [protein]-C-terminal glycyl cholesterol ester + N-terminal L-cysteinyl-[protein]</text>
        <dbReference type="Rhea" id="RHEA:59504"/>
        <dbReference type="Rhea" id="RHEA-COMP:12707"/>
        <dbReference type="Rhea" id="RHEA-COMP:15369"/>
        <dbReference type="Rhea" id="RHEA-COMP:15374"/>
        <dbReference type="ChEBI" id="CHEBI:15378"/>
        <dbReference type="ChEBI" id="CHEBI:16113"/>
        <dbReference type="ChEBI" id="CHEBI:65250"/>
        <dbReference type="ChEBI" id="CHEBI:143135"/>
        <dbReference type="ChEBI" id="CHEBI:143140"/>
    </reaction>
    <physiologicalReaction direction="left-to-right" evidence="14">
        <dbReference type="Rhea" id="RHEA:59505"/>
    </physiologicalReaction>
</comment>
<keyword evidence="8 15" id="KW-0378">Hydrolase</keyword>
<dbReference type="EMBL" id="DS469552">
    <property type="protein sequence ID" value="EDO43615.1"/>
    <property type="molecule type" value="Genomic_DNA"/>
</dbReference>
<dbReference type="SUPFAM" id="SSF51294">
    <property type="entry name" value="Hedgehog/intein (Hint) domain"/>
    <property type="match status" value="1"/>
</dbReference>
<protein>
    <recommendedName>
        <fullName evidence="15">Hedgehog protein</fullName>
    </recommendedName>
</protein>
<evidence type="ECO:0000256" key="5">
    <source>
        <dbReference type="ARBA" id="ARBA00022679"/>
    </source>
</evidence>
<dbReference type="InterPro" id="IPR000320">
    <property type="entry name" value="Hedgehog_signalling_dom"/>
</dbReference>
<dbReference type="STRING" id="45351.A7RY14"/>
<evidence type="ECO:0000256" key="11">
    <source>
        <dbReference type="ARBA" id="ARBA00023136"/>
    </source>
</evidence>
<dbReference type="GO" id="GO:0000139">
    <property type="term" value="C:Golgi membrane"/>
    <property type="evidence" value="ECO:0007669"/>
    <property type="project" value="UniProtKB-SubCell"/>
</dbReference>
<dbReference type="SMART" id="SM00305">
    <property type="entry name" value="HintC"/>
    <property type="match status" value="1"/>
</dbReference>
<dbReference type="SUPFAM" id="SSF55166">
    <property type="entry name" value="Hedgehog/DD-peptidase"/>
    <property type="match status" value="1"/>
</dbReference>
<dbReference type="Gene3D" id="2.170.16.10">
    <property type="entry name" value="Hedgehog/Intein (Hint) domain"/>
    <property type="match status" value="1"/>
</dbReference>
<dbReference type="GO" id="GO:0010468">
    <property type="term" value="P:regulation of gene expression"/>
    <property type="evidence" value="ECO:0000318"/>
    <property type="project" value="GO_Central"/>
</dbReference>
<dbReference type="Pfam" id="PF01085">
    <property type="entry name" value="HH_signal"/>
    <property type="match status" value="1"/>
</dbReference>
<evidence type="ECO:0000256" key="6">
    <source>
        <dbReference type="ARBA" id="ARBA00022723"/>
    </source>
</evidence>
<accession>A7RY14</accession>
<dbReference type="GO" id="GO:0048731">
    <property type="term" value="P:system development"/>
    <property type="evidence" value="ECO:0007669"/>
    <property type="project" value="UniProtKB-ARBA"/>
</dbReference>
<evidence type="ECO:0000256" key="12">
    <source>
        <dbReference type="ARBA" id="ARBA00023139"/>
    </source>
</evidence>
<dbReference type="PANTHER" id="PTHR11889">
    <property type="entry name" value="HEDGEHOG"/>
    <property type="match status" value="1"/>
</dbReference>
<keyword evidence="9 15" id="KW-0068">Autocatalytic cleavage</keyword>
<evidence type="ECO:0000256" key="4">
    <source>
        <dbReference type="ARBA" id="ARBA00022670"/>
    </source>
</evidence>
<proteinExistence type="evidence at transcript level"/>
<evidence type="ECO:0000256" key="16">
    <source>
        <dbReference type="SAM" id="SignalP"/>
    </source>
</evidence>
<comment type="subcellular location">
    <molecule>Protein hedgehog N-product</molecule>
    <subcellularLocation>
        <location evidence="15">Cell membrane</location>
        <topology evidence="15">Lipid-anchor</topology>
    </subcellularLocation>
</comment>
<dbReference type="InterPro" id="IPR001767">
    <property type="entry name" value="Hedgehog_Hint"/>
</dbReference>
<evidence type="ECO:0000313" key="19">
    <source>
        <dbReference type="EMBL" id="ABX89897.1"/>
    </source>
</evidence>
<dbReference type="PRINTS" id="PR00632">
    <property type="entry name" value="SONICHHOG"/>
</dbReference>
<reference evidence="19" key="2">
    <citation type="submission" date="2007-09" db="EMBL/GenBank/DDBJ databases">
        <title>The hedgehog gene family of the cnidarian, Nematostella vectensis, and implications for understanding metazoan hedgehog pathway evolution.</title>
        <authorList>
            <person name="Matus D.Q."/>
            <person name="Magie C."/>
            <person name="Pang K."/>
            <person name="Martindale M.Q."/>
            <person name="Thomsen G.H."/>
        </authorList>
    </citation>
    <scope>NUCLEOTIDE SEQUENCE</scope>
</reference>
<sequence>MRLHLFLFYPLAFALVLFQFSLDFANSCSSRPSLSRRGRRPLYFKQRVPDVDEFSLGASGRPQGKITRNSSKFNKLVACYNTDIVFKDEERTGADRLMSKRCREKLRNLATKVKQKWKGVKLRVTEAWDEDGQHSLDSLHYEGRAVDISTSDKDPKKLPDLGSLAVDAGFDWVYYDRRSSIHASVRSDDDRKDSWGSCFHSEALVTIENGERIAIKDLKTGQRVQSMDETGRLLYSEVLIFLDYKPWLSKVPFTIIETDVANLALTRNHLIFVMKRNSSTIYDASAKLAQFVTPGDYVLVNSKGKLHPSRVMSVRIEHKLGAVAPLTAQGTIIVDGVVASCYSEVTSHTISHLAFSPLRGLRYWLPSVFSWLHEGITPAGVHWFPRFLISLNQIVRIAEFA</sequence>
<dbReference type="GO" id="GO:0005509">
    <property type="term" value="F:calcium ion binding"/>
    <property type="evidence" value="ECO:0000318"/>
    <property type="project" value="GO_Central"/>
</dbReference>
<dbReference type="OrthoDB" id="5212at2759"/>
<dbReference type="AlphaFoldDB" id="A7RY14"/>
<keyword evidence="7 15" id="KW-0732">Signal</keyword>
<dbReference type="GO" id="GO:0007267">
    <property type="term" value="P:cell-cell signaling"/>
    <property type="evidence" value="ECO:0007669"/>
    <property type="project" value="InterPro"/>
</dbReference>
<evidence type="ECO:0000256" key="15">
    <source>
        <dbReference type="RuleBase" id="RU280812"/>
    </source>
</evidence>
<keyword evidence="3 15" id="KW-1003">Cell membrane</keyword>
<dbReference type="FunCoup" id="A7RY14">
    <property type="interactions" value="18"/>
</dbReference>
<comment type="function">
    <molecule>Protein hedgehog N-product</molecule>
    <text evidence="15">The dually lipidated hedgehog protein N-product is a morphogen which is essential for a variety of patterning events during development.</text>
</comment>
<dbReference type="GO" id="GO:0005113">
    <property type="term" value="F:patched binding"/>
    <property type="evidence" value="ECO:0000318"/>
    <property type="project" value="GO_Central"/>
</dbReference>
<dbReference type="GO" id="GO:0005789">
    <property type="term" value="C:endoplasmic reticulum membrane"/>
    <property type="evidence" value="ECO:0007669"/>
    <property type="project" value="UniProtKB-SubCell"/>
</dbReference>
<feature type="signal peptide" evidence="16">
    <location>
        <begin position="1"/>
        <end position="27"/>
    </location>
</feature>
<keyword evidence="15" id="KW-0256">Endoplasmic reticulum</keyword>
<evidence type="ECO:0000259" key="18">
    <source>
        <dbReference type="SMART" id="SM00306"/>
    </source>
</evidence>
<gene>
    <name evidence="20" type="ORF">NEMVEDRAFT_v1g241466</name>
</gene>
<dbReference type="InterPro" id="IPR009045">
    <property type="entry name" value="Zn_M74/Hedgehog-like"/>
</dbReference>
<dbReference type="Proteomes" id="UP000001593">
    <property type="component" value="Unassembled WGS sequence"/>
</dbReference>
<organism evidence="20 21">
    <name type="scientific">Nematostella vectensis</name>
    <name type="common">Starlet sea anemone</name>
    <dbReference type="NCBI Taxonomy" id="45351"/>
    <lineage>
        <taxon>Eukaryota</taxon>
        <taxon>Metazoa</taxon>
        <taxon>Cnidaria</taxon>
        <taxon>Anthozoa</taxon>
        <taxon>Hexacorallia</taxon>
        <taxon>Actiniaria</taxon>
        <taxon>Edwardsiidae</taxon>
        <taxon>Nematostella</taxon>
    </lineage>
</organism>
<dbReference type="GO" id="GO:0016740">
    <property type="term" value="F:transferase activity"/>
    <property type="evidence" value="ECO:0007669"/>
    <property type="project" value="UniProtKB-KW"/>
</dbReference>
<dbReference type="HOGENOM" id="CLU_034686_0_0_1"/>
<evidence type="ECO:0000256" key="2">
    <source>
        <dbReference type="ARBA" id="ARBA00022473"/>
    </source>
</evidence>
<keyword evidence="10" id="KW-0106">Calcium</keyword>
<dbReference type="Pfam" id="PF01079">
    <property type="entry name" value="Hint"/>
    <property type="match status" value="1"/>
</dbReference>
<keyword evidence="4 15" id="KW-0645">Protease</keyword>
<evidence type="ECO:0000313" key="21">
    <source>
        <dbReference type="Proteomes" id="UP000001593"/>
    </source>
</evidence>
<feature type="domain" description="Hint" evidence="18">
    <location>
        <begin position="196"/>
        <end position="302"/>
    </location>
</feature>
<dbReference type="GO" id="GO:0005615">
    <property type="term" value="C:extracellular space"/>
    <property type="evidence" value="ECO:0000318"/>
    <property type="project" value="GO_Central"/>
</dbReference>
<dbReference type="Gene3D" id="3.30.1380.10">
    <property type="match status" value="1"/>
</dbReference>
<dbReference type="GO" id="GO:0005886">
    <property type="term" value="C:plasma membrane"/>
    <property type="evidence" value="ECO:0007669"/>
    <property type="project" value="UniProtKB-SubCell"/>
</dbReference>
<dbReference type="InParanoid" id="A7RY14"/>
<dbReference type="eggNOG" id="KOG3638">
    <property type="taxonomic scope" value="Eukaryota"/>
</dbReference>
<evidence type="ECO:0000256" key="8">
    <source>
        <dbReference type="ARBA" id="ARBA00022801"/>
    </source>
</evidence>
<keyword evidence="6" id="KW-0479">Metal-binding</keyword>
<comment type="function">
    <molecule>Protein hedgehog</molecule>
    <text evidence="15">The C-terminal part of the hedgehog protein precursor displays an autoproteolysis activity that results in the cleavage of the full-length protein into two parts (N-product and C-product). In addition, the C-terminal part displays a cholesterol transferase activity that results by the covalent attachment of a cholesterol moiety to the C-terminal of the newly generated N-product.</text>
</comment>
<comment type="similarity">
    <text evidence="1 15">Belongs to the hedgehog family.</text>
</comment>
<dbReference type="PROSITE" id="PS50817">
    <property type="entry name" value="INTEIN_N_TER"/>
    <property type="match status" value="1"/>
</dbReference>
<dbReference type="GO" id="GO:0001708">
    <property type="term" value="P:cell fate specification"/>
    <property type="evidence" value="ECO:0000318"/>
    <property type="project" value="GO_Central"/>
</dbReference>
<evidence type="ECO:0000256" key="1">
    <source>
        <dbReference type="ARBA" id="ARBA00010649"/>
    </source>
</evidence>